<gene>
    <name evidence="9" type="ORF">INT46_008744</name>
</gene>
<keyword evidence="10" id="KW-1185">Reference proteome</keyword>
<dbReference type="PANTHER" id="PTHR37984:SF5">
    <property type="entry name" value="PROTEIN NYNRIN-LIKE"/>
    <property type="match status" value="1"/>
</dbReference>
<dbReference type="Pfam" id="PF17919">
    <property type="entry name" value="RT_RNaseH_2"/>
    <property type="match status" value="1"/>
</dbReference>
<evidence type="ECO:0000313" key="9">
    <source>
        <dbReference type="EMBL" id="KAG2189618.1"/>
    </source>
</evidence>
<dbReference type="Gene3D" id="1.10.340.70">
    <property type="match status" value="1"/>
</dbReference>
<dbReference type="InterPro" id="IPR043128">
    <property type="entry name" value="Rev_trsase/Diguanyl_cyclase"/>
</dbReference>
<feature type="region of interest" description="Disordered" evidence="6">
    <location>
        <begin position="1"/>
        <end position="43"/>
    </location>
</feature>
<dbReference type="SUPFAM" id="SSF56672">
    <property type="entry name" value="DNA/RNA polymerases"/>
    <property type="match status" value="1"/>
</dbReference>
<accession>A0A8H7QBR1</accession>
<feature type="domain" description="Integrase catalytic" evidence="8">
    <location>
        <begin position="951"/>
        <end position="1112"/>
    </location>
</feature>
<evidence type="ECO:0000256" key="6">
    <source>
        <dbReference type="SAM" id="MobiDB-lite"/>
    </source>
</evidence>
<dbReference type="OrthoDB" id="2287420at2759"/>
<dbReference type="PROSITE" id="PS50878">
    <property type="entry name" value="RT_POL"/>
    <property type="match status" value="1"/>
</dbReference>
<dbReference type="Pfam" id="PF00078">
    <property type="entry name" value="RVT_1"/>
    <property type="match status" value="1"/>
</dbReference>
<feature type="domain" description="Reverse transcriptase" evidence="7">
    <location>
        <begin position="354"/>
        <end position="544"/>
    </location>
</feature>
<dbReference type="Gene3D" id="3.10.10.10">
    <property type="entry name" value="HIV Type 1 Reverse Transcriptase, subunit A, domain 1"/>
    <property type="match status" value="1"/>
</dbReference>
<evidence type="ECO:0000259" key="8">
    <source>
        <dbReference type="PROSITE" id="PS50994"/>
    </source>
</evidence>
<evidence type="ECO:0000256" key="5">
    <source>
        <dbReference type="ARBA" id="ARBA00023268"/>
    </source>
</evidence>
<keyword evidence="2" id="KW-0548">Nucleotidyltransferase</keyword>
<dbReference type="GO" id="GO:0015074">
    <property type="term" value="P:DNA integration"/>
    <property type="evidence" value="ECO:0007669"/>
    <property type="project" value="InterPro"/>
</dbReference>
<dbReference type="EMBL" id="JAEPRC010001348">
    <property type="protein sequence ID" value="KAG2189618.1"/>
    <property type="molecule type" value="Genomic_DNA"/>
</dbReference>
<dbReference type="GO" id="GO:0005634">
    <property type="term" value="C:nucleus"/>
    <property type="evidence" value="ECO:0007669"/>
    <property type="project" value="UniProtKB-ARBA"/>
</dbReference>
<evidence type="ECO:0000259" key="7">
    <source>
        <dbReference type="PROSITE" id="PS50878"/>
    </source>
</evidence>
<feature type="compositionally biased region" description="Basic residues" evidence="6">
    <location>
        <begin position="67"/>
        <end position="77"/>
    </location>
</feature>
<dbReference type="SUPFAM" id="SSF50630">
    <property type="entry name" value="Acid proteases"/>
    <property type="match status" value="1"/>
</dbReference>
<reference evidence="9" key="1">
    <citation type="submission" date="2020-12" db="EMBL/GenBank/DDBJ databases">
        <title>Metabolic potential, ecology and presence of endohyphal bacteria is reflected in genomic diversity of Mucoromycotina.</title>
        <authorList>
            <person name="Muszewska A."/>
            <person name="Okrasinska A."/>
            <person name="Steczkiewicz K."/>
            <person name="Drgas O."/>
            <person name="Orlowska M."/>
            <person name="Perlinska-Lenart U."/>
            <person name="Aleksandrzak-Piekarczyk T."/>
            <person name="Szatraj K."/>
            <person name="Zielenkiewicz U."/>
            <person name="Pilsyk S."/>
            <person name="Malc E."/>
            <person name="Mieczkowski P."/>
            <person name="Kruszewska J.S."/>
            <person name="Biernat P."/>
            <person name="Pawlowska J."/>
        </authorList>
    </citation>
    <scope>NUCLEOTIDE SEQUENCE</scope>
    <source>
        <strain evidence="9">CBS 226.32</strain>
    </source>
</reference>
<sequence length="1258" mass="143941">RGYNGNHNGNNGVAKQYHGFGKKPVRRAGKFHNKKRDNNGGETPKCFDCGFTPFTYAHKAVCKKNPKNLSQGKKKKSIVPTPPRNEDTTDSSDDESDQHFAVATIAPKKKGKEVSQMDTDSECKHFDSNYFKKMPNNNMNTNGLLYLPVILETKSGIKVNTWFLLDTGCTFSAISPQLVSFLNLNICNKNGIIKLAQNNSVVDRKGQTEEELKINYGSKIVHSKFEVFDLFDDVHCVFGMDLLYKVGITLGNIAADWSDRVGYEIPKIEPNPYKPNEDPYGSEEERKIMMNELKPFIDANTSISPKAYCNIPGSEITLPIKKDTPLANTCRRQFPIAEALRPVIQKQVEKWRENGVIKRAKPNTPHNSPIFTVRKKNSDGEYTGNEHRVVIDCRLINNALDPEKLERFPLPLISDLHRKMSKHSLYTVIDLSQCFHAFKISRSSRSYLTFTDMEGLTWSFSHCPYGLTMVSSHAQKILSNLFADISDTTTHFIDDVTIHTENDLKKHTELVKIVLDRLTKANLRINTEKLHIAQKSIYILGFCLSSEGLALDPRKVSNVLDWEPTVKSSRELSSRLGLINFFRSNLPRLSMLTAPLDKLRNAPDITKVWTPEHTKLMKQLQELLVSSAVLSVPNLHYPICVVTDSSAYAIGAAMYQVIGNKIKYLGFIARSLSPSEQRWGSSKRELAAVVYAFKKFHQWLYGRRFHLFVDNRGILFLHSQPKLDRMVENYYDTIFEMDFDITFCSGINNILADTLSRLFWPYNTLVESGDKRLIKDHVDKKNLIKDIDTKDEKKRKYAVDNVVEEKKKRKLHVVNKGKDKFKEAHDKLISCDTSVISGSPKVIIPRETSDLFNNAKLTAYTNNLRNRNEEFLFCVSHLDVYETPASDEEKQIILEKTHLLGHFGIHAMEQVIHQDLNMHWKGLREDITKYISNCHKCRQFNLAKHVYHPPKQEAPEGIMDHVVFDLGGFDCTTPRGNNFILVVLDLFSRFIILRALPDKSATTVAKELVSIFSLFGYPRIVGHDRGAEFHNKLLEKILKHAEVENRASLPFSPQGNSCCEAAVKSAKTIIIKMLEGRSKDWDLYLNGTALSLNVHRSRLHGMMPFMVMFHRAPNEFKDYRGDKPILHEREIDVEAFKKKLDLIDRIIVPAIRDQILRTQDKDSNYFRKRHRILEKPYPIGSTVMIKNIENKNRKTDPNYEGPFYVHGITKNGSYILTDRTDTFLARDVPTQQIKLISTNNAKEDNSDVYEVQAIIKHR</sequence>
<dbReference type="PROSITE" id="PS50994">
    <property type="entry name" value="INTEGRASE"/>
    <property type="match status" value="1"/>
</dbReference>
<dbReference type="InterPro" id="IPR000477">
    <property type="entry name" value="RT_dom"/>
</dbReference>
<feature type="non-terminal residue" evidence="9">
    <location>
        <position position="1258"/>
    </location>
</feature>
<dbReference type="PANTHER" id="PTHR37984">
    <property type="entry name" value="PROTEIN CBG26694"/>
    <property type="match status" value="1"/>
</dbReference>
<dbReference type="Proteomes" id="UP000650833">
    <property type="component" value="Unassembled WGS sequence"/>
</dbReference>
<dbReference type="CDD" id="cd09274">
    <property type="entry name" value="RNase_HI_RT_Ty3"/>
    <property type="match status" value="1"/>
</dbReference>
<proteinExistence type="predicted"/>
<keyword evidence="4" id="KW-0378">Hydrolase</keyword>
<dbReference type="Gene3D" id="2.40.70.10">
    <property type="entry name" value="Acid Proteases"/>
    <property type="match status" value="1"/>
</dbReference>
<dbReference type="CDD" id="cd01647">
    <property type="entry name" value="RT_LTR"/>
    <property type="match status" value="1"/>
</dbReference>
<keyword evidence="3" id="KW-0540">Nuclease</keyword>
<organism evidence="9 10">
    <name type="scientific">Mucor plumbeus</name>
    <dbReference type="NCBI Taxonomy" id="97098"/>
    <lineage>
        <taxon>Eukaryota</taxon>
        <taxon>Fungi</taxon>
        <taxon>Fungi incertae sedis</taxon>
        <taxon>Mucoromycota</taxon>
        <taxon>Mucoromycotina</taxon>
        <taxon>Mucoromycetes</taxon>
        <taxon>Mucorales</taxon>
        <taxon>Mucorineae</taxon>
        <taxon>Mucoraceae</taxon>
        <taxon>Mucor</taxon>
    </lineage>
</organism>
<evidence type="ECO:0000256" key="3">
    <source>
        <dbReference type="ARBA" id="ARBA00022722"/>
    </source>
</evidence>
<dbReference type="Pfam" id="PF17921">
    <property type="entry name" value="Integrase_H2C2"/>
    <property type="match status" value="1"/>
</dbReference>
<dbReference type="InterPro" id="IPR041577">
    <property type="entry name" value="RT_RNaseH_2"/>
</dbReference>
<dbReference type="InterPro" id="IPR050951">
    <property type="entry name" value="Retrovirus_Pol_polyprotein"/>
</dbReference>
<keyword evidence="5" id="KW-0511">Multifunctional enzyme</keyword>
<evidence type="ECO:0000313" key="10">
    <source>
        <dbReference type="Proteomes" id="UP000650833"/>
    </source>
</evidence>
<evidence type="ECO:0000256" key="2">
    <source>
        <dbReference type="ARBA" id="ARBA00022695"/>
    </source>
</evidence>
<comment type="caution">
    <text evidence="9">The sequence shown here is derived from an EMBL/GenBank/DDBJ whole genome shotgun (WGS) entry which is preliminary data.</text>
</comment>
<dbReference type="AlphaFoldDB" id="A0A8H7QBR1"/>
<dbReference type="InterPro" id="IPR021109">
    <property type="entry name" value="Peptidase_aspartic_dom_sf"/>
</dbReference>
<dbReference type="InterPro" id="IPR036397">
    <property type="entry name" value="RNaseH_sf"/>
</dbReference>
<dbReference type="Pfam" id="PF00665">
    <property type="entry name" value="rve"/>
    <property type="match status" value="1"/>
</dbReference>
<dbReference type="Gene3D" id="3.30.70.270">
    <property type="match status" value="2"/>
</dbReference>
<evidence type="ECO:0000256" key="1">
    <source>
        <dbReference type="ARBA" id="ARBA00022679"/>
    </source>
</evidence>
<dbReference type="SUPFAM" id="SSF53098">
    <property type="entry name" value="Ribonuclease H-like"/>
    <property type="match status" value="1"/>
</dbReference>
<evidence type="ECO:0008006" key="11">
    <source>
        <dbReference type="Google" id="ProtNLM"/>
    </source>
</evidence>
<name>A0A8H7QBR1_9FUNG</name>
<evidence type="ECO:0000256" key="4">
    <source>
        <dbReference type="ARBA" id="ARBA00022759"/>
    </source>
</evidence>
<dbReference type="InterPro" id="IPR001584">
    <property type="entry name" value="Integrase_cat-core"/>
</dbReference>
<dbReference type="InterPro" id="IPR043502">
    <property type="entry name" value="DNA/RNA_pol_sf"/>
</dbReference>
<dbReference type="InterPro" id="IPR012337">
    <property type="entry name" value="RNaseH-like_sf"/>
</dbReference>
<dbReference type="InterPro" id="IPR041588">
    <property type="entry name" value="Integrase_H2C2"/>
</dbReference>
<feature type="region of interest" description="Disordered" evidence="6">
    <location>
        <begin position="67"/>
        <end position="97"/>
    </location>
</feature>
<feature type="compositionally biased region" description="Basic residues" evidence="6">
    <location>
        <begin position="20"/>
        <end position="35"/>
    </location>
</feature>
<dbReference type="GO" id="GO:0003676">
    <property type="term" value="F:nucleic acid binding"/>
    <property type="evidence" value="ECO:0007669"/>
    <property type="project" value="InterPro"/>
</dbReference>
<feature type="non-terminal residue" evidence="9">
    <location>
        <position position="1"/>
    </location>
</feature>
<keyword evidence="4" id="KW-0255">Endonuclease</keyword>
<dbReference type="Gene3D" id="3.30.420.10">
    <property type="entry name" value="Ribonuclease H-like superfamily/Ribonuclease H"/>
    <property type="match status" value="1"/>
</dbReference>
<keyword evidence="1" id="KW-0808">Transferase</keyword>
<feature type="compositionally biased region" description="Low complexity" evidence="6">
    <location>
        <begin position="1"/>
        <end position="12"/>
    </location>
</feature>
<protein>
    <recommendedName>
        <fullName evidence="11">Endonuclease</fullName>
    </recommendedName>
</protein>
<dbReference type="GO" id="GO:0004519">
    <property type="term" value="F:endonuclease activity"/>
    <property type="evidence" value="ECO:0007669"/>
    <property type="project" value="UniProtKB-KW"/>
</dbReference>
<dbReference type="GO" id="GO:0016779">
    <property type="term" value="F:nucleotidyltransferase activity"/>
    <property type="evidence" value="ECO:0007669"/>
    <property type="project" value="UniProtKB-KW"/>
</dbReference>